<gene>
    <name evidence="1" type="ORF">PFBG_04608</name>
</gene>
<accession>W7F9Z5</accession>
<protein>
    <submittedName>
        <fullName evidence="1">Uncharacterized protein</fullName>
    </submittedName>
</protein>
<sequence length="34" mass="4054">MIHLLMLKIHHIKKGRRYVTGVIIIVIEYLCHVI</sequence>
<dbReference type="EMBL" id="KE123634">
    <property type="protein sequence ID" value="EUR66321.1"/>
    <property type="molecule type" value="Genomic_DNA"/>
</dbReference>
<dbReference type="AlphaFoldDB" id="W7F9Z5"/>
<reference evidence="2" key="1">
    <citation type="submission" date="2007-11" db="EMBL/GenBank/DDBJ databases">
        <authorList>
            <consortium name="The Broad Institute Genome Sequencing Platform"/>
            <person name="Volkman S.K."/>
            <person name="Daily J.P."/>
            <person name="Sarr O."/>
            <person name="Ndiaye D."/>
            <person name="Ndir O."/>
            <person name="Mboup S."/>
            <person name="Lukens A."/>
            <person name="Stange-Thomann N."/>
            <person name="Mauceli E."/>
            <person name="Gnerre S."/>
            <person name="Jaffe D."/>
            <person name="Zainoun J."/>
            <person name="Wiegand R.C."/>
            <person name="Birren B."/>
            <person name="Galagan J."/>
            <person name="Lander E."/>
            <person name="Wirth D.F."/>
        </authorList>
    </citation>
    <scope>NUCLEOTIDE SEQUENCE [LARGE SCALE GENOMIC DNA]</scope>
    <source>
        <strain evidence="2">7G8</strain>
    </source>
</reference>
<evidence type="ECO:0000313" key="2">
    <source>
        <dbReference type="Proteomes" id="UP000030688"/>
    </source>
</evidence>
<proteinExistence type="predicted"/>
<organism evidence="1 2">
    <name type="scientific">Plasmodium falciparum (isolate 7G8)</name>
    <dbReference type="NCBI Taxonomy" id="57266"/>
    <lineage>
        <taxon>Eukaryota</taxon>
        <taxon>Sar</taxon>
        <taxon>Alveolata</taxon>
        <taxon>Apicomplexa</taxon>
        <taxon>Aconoidasida</taxon>
        <taxon>Haemosporida</taxon>
        <taxon>Plasmodiidae</taxon>
        <taxon>Plasmodium</taxon>
        <taxon>Plasmodium (Laverania)</taxon>
    </lineage>
</organism>
<name>W7F9Z5_PLAF8</name>
<dbReference type="Proteomes" id="UP000030688">
    <property type="component" value="Unassembled WGS sequence"/>
</dbReference>
<reference evidence="1 2" key="2">
    <citation type="submission" date="2013-02" db="EMBL/GenBank/DDBJ databases">
        <title>The Genome Sequence of Plasmodium falciparum 7G8.</title>
        <authorList>
            <consortium name="The Broad Institute Genome Sequencing Platform"/>
            <consortium name="The Broad Institute Genome Sequencing Center for Infectious Disease"/>
            <person name="Neafsey D."/>
            <person name="Cheeseman I."/>
            <person name="Volkman S."/>
            <person name="Adams J."/>
            <person name="Walker B."/>
            <person name="Young S.K."/>
            <person name="Zeng Q."/>
            <person name="Gargeya S."/>
            <person name="Fitzgerald M."/>
            <person name="Haas B."/>
            <person name="Abouelleil A."/>
            <person name="Alvarado L."/>
            <person name="Arachchi H.M."/>
            <person name="Berlin A.M."/>
            <person name="Chapman S.B."/>
            <person name="Dewar J."/>
            <person name="Goldberg J."/>
            <person name="Griggs A."/>
            <person name="Gujja S."/>
            <person name="Hansen M."/>
            <person name="Howarth C."/>
            <person name="Imamovic A."/>
            <person name="Larimer J."/>
            <person name="McCowan C."/>
            <person name="Murphy C."/>
            <person name="Neiman D."/>
            <person name="Pearson M."/>
            <person name="Priest M."/>
            <person name="Roberts A."/>
            <person name="Saif S."/>
            <person name="Shea T."/>
            <person name="Sisk P."/>
            <person name="Sykes S."/>
            <person name="Wortman J."/>
            <person name="Nusbaum C."/>
            <person name="Birren B."/>
        </authorList>
    </citation>
    <scope>NUCLEOTIDE SEQUENCE [LARGE SCALE GENOMIC DNA]</scope>
    <source>
        <strain evidence="1 2">7G8</strain>
    </source>
</reference>
<evidence type="ECO:0000313" key="1">
    <source>
        <dbReference type="EMBL" id="EUR66321.1"/>
    </source>
</evidence>